<name>A0A481Z9C1_9VIRU</name>
<reference evidence="1" key="1">
    <citation type="journal article" date="2019" name="MBio">
        <title>Virus Genomes from Deep Sea Sediments Expand the Ocean Megavirome and Support Independent Origins of Viral Gigantism.</title>
        <authorList>
            <person name="Backstrom D."/>
            <person name="Yutin N."/>
            <person name="Jorgensen S.L."/>
            <person name="Dharamshi J."/>
            <person name="Homa F."/>
            <person name="Zaremba-Niedwiedzka K."/>
            <person name="Spang A."/>
            <person name="Wolf Y.I."/>
            <person name="Koonin E.V."/>
            <person name="Ettema T.J."/>
        </authorList>
    </citation>
    <scope>NUCLEOTIDE SEQUENCE</scope>
</reference>
<proteinExistence type="predicted"/>
<dbReference type="EMBL" id="MK500566">
    <property type="protein sequence ID" value="QBK91982.1"/>
    <property type="molecule type" value="Genomic_DNA"/>
</dbReference>
<evidence type="ECO:0000313" key="1">
    <source>
        <dbReference type="EMBL" id="QBK91982.1"/>
    </source>
</evidence>
<organism evidence="1">
    <name type="scientific">Pithovirus LCPAC304</name>
    <dbReference type="NCBI Taxonomy" id="2506594"/>
    <lineage>
        <taxon>Viruses</taxon>
        <taxon>Pithoviruses</taxon>
    </lineage>
</organism>
<protein>
    <submittedName>
        <fullName evidence="1">Uncharacterized protein</fullName>
    </submittedName>
</protein>
<gene>
    <name evidence="1" type="ORF">LCPAC304_03250</name>
</gene>
<accession>A0A481Z9C1</accession>
<sequence length="179" mass="21319">MYLCKLYTKKLNKTYFFGKYVQRASEKNERFFYFNELNKMQDEKRKKELTIEPPVVNPIEHFYDSLNVLNIPQDEKKEKELLIEASVVVVKIFEEFYDDLFHVLPLSFDLTDEEARSIVDSVKEKLSHSEALSSDPKEKKAKYFDSQRKEVRDIVRKLNTDILRLQTARVVDMIFSFGE</sequence>